<evidence type="ECO:0000259" key="2">
    <source>
        <dbReference type="Pfam" id="PF00501"/>
    </source>
</evidence>
<gene>
    <name evidence="4" type="ORF">V3C41_08590</name>
</gene>
<dbReference type="EMBL" id="JBBMFV010000004">
    <property type="protein sequence ID" value="MEO3941122.1"/>
    <property type="molecule type" value="Genomic_DNA"/>
</dbReference>
<dbReference type="PANTHER" id="PTHR43352">
    <property type="entry name" value="ACETYL-COA SYNTHETASE"/>
    <property type="match status" value="1"/>
</dbReference>
<dbReference type="Gene3D" id="3.30.300.30">
    <property type="match status" value="1"/>
</dbReference>
<dbReference type="InterPro" id="IPR020845">
    <property type="entry name" value="AMP-binding_CS"/>
</dbReference>
<dbReference type="PANTHER" id="PTHR43352:SF1">
    <property type="entry name" value="ANTHRANILATE--COA LIGASE"/>
    <property type="match status" value="1"/>
</dbReference>
<feature type="domain" description="AMP-dependent synthetase/ligase" evidence="2">
    <location>
        <begin position="48"/>
        <end position="404"/>
    </location>
</feature>
<evidence type="ECO:0000256" key="1">
    <source>
        <dbReference type="ARBA" id="ARBA00022598"/>
    </source>
</evidence>
<dbReference type="Pfam" id="PF00501">
    <property type="entry name" value="AMP-binding"/>
    <property type="match status" value="1"/>
</dbReference>
<keyword evidence="1" id="KW-0436">Ligase</keyword>
<name>A0ABV0GRB7_PAENI</name>
<evidence type="ECO:0000259" key="3">
    <source>
        <dbReference type="Pfam" id="PF13193"/>
    </source>
</evidence>
<evidence type="ECO:0000313" key="4">
    <source>
        <dbReference type="EMBL" id="MEO3941122.1"/>
    </source>
</evidence>
<organism evidence="4 5">
    <name type="scientific">Paenarthrobacter nicotinovorans</name>
    <name type="common">Arthrobacter nicotinovorans</name>
    <dbReference type="NCBI Taxonomy" id="29320"/>
    <lineage>
        <taxon>Bacteria</taxon>
        <taxon>Bacillati</taxon>
        <taxon>Actinomycetota</taxon>
        <taxon>Actinomycetes</taxon>
        <taxon>Micrococcales</taxon>
        <taxon>Micrococcaceae</taxon>
        <taxon>Paenarthrobacter</taxon>
    </lineage>
</organism>
<reference evidence="4 5" key="1">
    <citation type="journal article" date="2024" name="Appl. Microbiol. Biotechnol.">
        <title>Biosynthetic gene clusters with biotechnological applications in novel Antarctic isolates from Actinomycetota.</title>
        <authorList>
            <person name="Bruna P."/>
            <person name="Nunez-Montero K."/>
            <person name="Contreras M.J."/>
            <person name="Leal K."/>
            <person name="Garcia M."/>
            <person name="Abanto M."/>
            <person name="Barrientos L."/>
        </authorList>
    </citation>
    <scope>NUCLEOTIDE SEQUENCE [LARGE SCALE GENOMIC DNA]</scope>
    <source>
        <strain evidence="4 5">Se16.17</strain>
    </source>
</reference>
<dbReference type="InterPro" id="IPR000873">
    <property type="entry name" value="AMP-dep_synth/lig_dom"/>
</dbReference>
<dbReference type="InterPro" id="IPR045851">
    <property type="entry name" value="AMP-bd_C_sf"/>
</dbReference>
<dbReference type="SUPFAM" id="SSF56801">
    <property type="entry name" value="Acetyl-CoA synthetase-like"/>
    <property type="match status" value="1"/>
</dbReference>
<accession>A0ABV0GRB7</accession>
<evidence type="ECO:0000313" key="5">
    <source>
        <dbReference type="Proteomes" id="UP001448614"/>
    </source>
</evidence>
<dbReference type="Proteomes" id="UP001448614">
    <property type="component" value="Unassembled WGS sequence"/>
</dbReference>
<dbReference type="InterPro" id="IPR025110">
    <property type="entry name" value="AMP-bd_C"/>
</dbReference>
<dbReference type="RefSeq" id="WP_347782344.1">
    <property type="nucleotide sequence ID" value="NZ_JBBMFV010000004.1"/>
</dbReference>
<protein>
    <submittedName>
        <fullName evidence="4">AMP-binding protein</fullName>
    </submittedName>
</protein>
<comment type="caution">
    <text evidence="4">The sequence shown here is derived from an EMBL/GenBank/DDBJ whole genome shotgun (WGS) entry which is preliminary data.</text>
</comment>
<keyword evidence="5" id="KW-1185">Reference proteome</keyword>
<sequence length="569" mass="60880">MSMMPSAHVDTFTRDHLPPADTWPALEFTLPELHYPERLNAAAVLIDDAVEQFGADRPALWTPDGIVWTYGQLQKRSNQVAQVLTEDLGVVPGNRVLLRGPNNPWIVAAWLGVLKAGAVVVTTMPMLRSTEVATLIDLTKPVVAISDHRFVDELAIAAGNETAGVKVQVLTYGAGNGFDDDGDLASRCGHKSGRFTAVDTAADDVALLGPTSGTTGVPKVTMHFHRDILANADTFARYILQPTADDVFAGSPPLAFTFGLGGLVVFPLRFGASSLLTEKAGPVELAEHAAAAGASILFTAPTAYRAILKEKRGDLLRGLRIAVSAGEHLSKETWDAVHEATGLRLVNGIGATEMLHVFISAAGDDIRPGTTGRAVPGFRATILDDDGNELGAGNIGRLAVIGPTGCRYLDDARQANYVVRGWNVTGDTFSMDADGYFTYQARSDNMIVSSGYNIGAPEVETAIDQHPDVVENAVIGVPDEERGSIVCAFIVLREGVTGDATKRKEIQDFVKQTIAPYKYPRDVRFVNELPRNPSGKLQHFKLRDGLFAKDTGANASQNEQLTPAGQSQA</sequence>
<dbReference type="Pfam" id="PF13193">
    <property type="entry name" value="AMP-binding_C"/>
    <property type="match status" value="1"/>
</dbReference>
<dbReference type="PROSITE" id="PS00455">
    <property type="entry name" value="AMP_BINDING"/>
    <property type="match status" value="1"/>
</dbReference>
<feature type="domain" description="AMP-binding enzyme C-terminal" evidence="3">
    <location>
        <begin position="458"/>
        <end position="536"/>
    </location>
</feature>
<proteinExistence type="predicted"/>
<dbReference type="InterPro" id="IPR042099">
    <property type="entry name" value="ANL_N_sf"/>
</dbReference>
<dbReference type="Gene3D" id="3.40.50.12780">
    <property type="entry name" value="N-terminal domain of ligase-like"/>
    <property type="match status" value="1"/>
</dbReference>